<name>A0A377LTZ4_ENTCL</name>
<organism evidence="1 2">
    <name type="scientific">Enterobacter cloacae</name>
    <dbReference type="NCBI Taxonomy" id="550"/>
    <lineage>
        <taxon>Bacteria</taxon>
        <taxon>Pseudomonadati</taxon>
        <taxon>Pseudomonadota</taxon>
        <taxon>Gammaproteobacteria</taxon>
        <taxon>Enterobacterales</taxon>
        <taxon>Enterobacteriaceae</taxon>
        <taxon>Enterobacter</taxon>
        <taxon>Enterobacter cloacae complex</taxon>
    </lineage>
</organism>
<accession>A0A377LTZ4</accession>
<proteinExistence type="predicted"/>
<dbReference type="Proteomes" id="UP000255106">
    <property type="component" value="Unassembled WGS sequence"/>
</dbReference>
<protein>
    <submittedName>
        <fullName evidence="1">Uncharacterized protein</fullName>
    </submittedName>
</protein>
<reference evidence="1 2" key="1">
    <citation type="submission" date="2018-06" db="EMBL/GenBank/DDBJ databases">
        <authorList>
            <consortium name="Pathogen Informatics"/>
            <person name="Doyle S."/>
        </authorList>
    </citation>
    <scope>NUCLEOTIDE SEQUENCE [LARGE SCALE GENOMIC DNA]</scope>
    <source>
        <strain evidence="1 2">NCTC10005</strain>
    </source>
</reference>
<gene>
    <name evidence="1" type="ORF">NCTC10005_02251</name>
</gene>
<evidence type="ECO:0000313" key="1">
    <source>
        <dbReference type="EMBL" id="STQ09542.1"/>
    </source>
</evidence>
<sequence>MAEGKQKGKKKIKKASKPLTFICLSLDNLRNFVAIDLHFITLLVMVADQAGIIVDFRFTVGQDHPAIFRRHNVIAATARYRKR</sequence>
<evidence type="ECO:0000313" key="2">
    <source>
        <dbReference type="Proteomes" id="UP000255106"/>
    </source>
</evidence>
<dbReference type="EMBL" id="UGJB01000004">
    <property type="protein sequence ID" value="STQ09542.1"/>
    <property type="molecule type" value="Genomic_DNA"/>
</dbReference>
<dbReference type="AlphaFoldDB" id="A0A377LTZ4"/>